<evidence type="ECO:0000313" key="2">
    <source>
        <dbReference type="EMBL" id="GAA5062605.1"/>
    </source>
</evidence>
<name>A0ABP9KS17_9NOCA</name>
<sequence length="458" mass="49805">MQEPVWPSMLPGVPGKDPVNADRVLSSWQRGPARARCAAGRQDVGMLRSFQVTNHKSLAETQELRLTKGSGPVAVPVTAIYGAPAAGKSSVLDALAQMREAVLHSVTGWDPYAGPVRSPHLGFGDRPSEFVAGFVAEGVPYTYGFRLDNADVSAEWLHTHPRARKRIVFERRGDQVKVGPAFEAVRYGITALVPLVRPNALLLGLAGQMYAEALVPAYRWFDSMLEVQHGPTDPQTVEYRLGSHLSRSSEHAARLLTLLRSAELGITDLLVREPDPRYADYLRELDADIAGIGTQLELCTTSPEHAARLRDEHGMTPLLLERELTNMTSARDALYARMVARSGVGLGLLHDGVDAPFGLADESTAAVSLLRLLPTLLDALDTGRVLAVDDLGAQLPAEETDRLIQLFQNPDTNSRGAQLVYTSSDRGLAERAARARRSHHVLWQVSRTESGSSELGPA</sequence>
<dbReference type="EMBL" id="BAABJM010000005">
    <property type="protein sequence ID" value="GAA5062605.1"/>
    <property type="molecule type" value="Genomic_DNA"/>
</dbReference>
<gene>
    <name evidence="2" type="ORF">GCM10023318_46470</name>
</gene>
<accession>A0ABP9KS17</accession>
<keyword evidence="2" id="KW-0547">Nucleotide-binding</keyword>
<protein>
    <submittedName>
        <fullName evidence="2">ATP-binding protein</fullName>
    </submittedName>
</protein>
<keyword evidence="3" id="KW-1185">Reference proteome</keyword>
<evidence type="ECO:0000313" key="3">
    <source>
        <dbReference type="Proteomes" id="UP001500603"/>
    </source>
</evidence>
<feature type="domain" description="ATPase AAA-type core" evidence="1">
    <location>
        <begin position="77"/>
        <end position="423"/>
    </location>
</feature>
<dbReference type="Pfam" id="PF13304">
    <property type="entry name" value="AAA_21"/>
    <property type="match status" value="1"/>
</dbReference>
<dbReference type="GO" id="GO:0005524">
    <property type="term" value="F:ATP binding"/>
    <property type="evidence" value="ECO:0007669"/>
    <property type="project" value="UniProtKB-KW"/>
</dbReference>
<dbReference type="RefSeq" id="WP_345497868.1">
    <property type="nucleotide sequence ID" value="NZ_BAABJM010000005.1"/>
</dbReference>
<comment type="caution">
    <text evidence="2">The sequence shown here is derived from an EMBL/GenBank/DDBJ whole genome shotgun (WGS) entry which is preliminary data.</text>
</comment>
<organism evidence="2 3">
    <name type="scientific">Nocardia callitridis</name>
    <dbReference type="NCBI Taxonomy" id="648753"/>
    <lineage>
        <taxon>Bacteria</taxon>
        <taxon>Bacillati</taxon>
        <taxon>Actinomycetota</taxon>
        <taxon>Actinomycetes</taxon>
        <taxon>Mycobacteriales</taxon>
        <taxon>Nocardiaceae</taxon>
        <taxon>Nocardia</taxon>
    </lineage>
</organism>
<evidence type="ECO:0000259" key="1">
    <source>
        <dbReference type="Pfam" id="PF13304"/>
    </source>
</evidence>
<proteinExistence type="predicted"/>
<dbReference type="Proteomes" id="UP001500603">
    <property type="component" value="Unassembled WGS sequence"/>
</dbReference>
<dbReference type="InterPro" id="IPR003959">
    <property type="entry name" value="ATPase_AAA_core"/>
</dbReference>
<reference evidence="3" key="1">
    <citation type="journal article" date="2019" name="Int. J. Syst. Evol. Microbiol.">
        <title>The Global Catalogue of Microorganisms (GCM) 10K type strain sequencing project: providing services to taxonomists for standard genome sequencing and annotation.</title>
        <authorList>
            <consortium name="The Broad Institute Genomics Platform"/>
            <consortium name="The Broad Institute Genome Sequencing Center for Infectious Disease"/>
            <person name="Wu L."/>
            <person name="Ma J."/>
        </authorList>
    </citation>
    <scope>NUCLEOTIDE SEQUENCE [LARGE SCALE GENOMIC DNA]</scope>
    <source>
        <strain evidence="3">JCM 18298</strain>
    </source>
</reference>
<keyword evidence="2" id="KW-0067">ATP-binding</keyword>